<proteinExistence type="predicted"/>
<dbReference type="Gene3D" id="3.10.10.10">
    <property type="entry name" value="HIV Type 1 Reverse Transcriptase, subunit A, domain 1"/>
    <property type="match status" value="1"/>
</dbReference>
<dbReference type="CDD" id="cd00303">
    <property type="entry name" value="retropepsin_like"/>
    <property type="match status" value="1"/>
</dbReference>
<dbReference type="PANTHER" id="PTHR24559:SF444">
    <property type="entry name" value="REVERSE TRANSCRIPTASE DOMAIN-CONTAINING PROTEIN"/>
    <property type="match status" value="1"/>
</dbReference>
<dbReference type="WBParaSite" id="SSLN_0001089601-mRNA-1">
    <property type="protein sequence ID" value="SSLN_0001089601-mRNA-1"/>
    <property type="gene ID" value="SSLN_0001089601"/>
</dbReference>
<dbReference type="InterPro" id="IPR053134">
    <property type="entry name" value="RNA-dir_DNA_polymerase"/>
</dbReference>
<reference evidence="2" key="1">
    <citation type="submission" date="2016-06" db="UniProtKB">
        <authorList>
            <consortium name="WormBaseParasite"/>
        </authorList>
    </citation>
    <scope>IDENTIFICATION</scope>
</reference>
<dbReference type="PANTHER" id="PTHR24559">
    <property type="entry name" value="TRANSPOSON TY3-I GAG-POL POLYPROTEIN"/>
    <property type="match status" value="1"/>
</dbReference>
<evidence type="ECO:0000313" key="2">
    <source>
        <dbReference type="WBParaSite" id="SSLN_0001089601-mRNA-1"/>
    </source>
</evidence>
<dbReference type="AlphaFoldDB" id="A0A183T1Z3"/>
<accession>A0A183T1Z3</accession>
<dbReference type="InterPro" id="IPR043502">
    <property type="entry name" value="DNA/RNA_pol_sf"/>
</dbReference>
<feature type="compositionally biased region" description="Polar residues" evidence="1">
    <location>
        <begin position="25"/>
        <end position="44"/>
    </location>
</feature>
<protein>
    <submittedName>
        <fullName evidence="2">Reverse transcriptase domain-containing protein</fullName>
    </submittedName>
</protein>
<evidence type="ECO:0000256" key="1">
    <source>
        <dbReference type="SAM" id="MobiDB-lite"/>
    </source>
</evidence>
<dbReference type="SUPFAM" id="SSF50630">
    <property type="entry name" value="Acid proteases"/>
    <property type="match status" value="1"/>
</dbReference>
<sequence>LFGVATVQSHSSHDAATQRPWQPCSCGSSPRRNNWRRPQTQRINKPQARRSVDAIDTAPGPSDGEYNLVSDTVISCLGSTNCPLVQGSVGSTTLSCLVDSGAGCSLLHQQPFLEFQTKIRYCDRPSITLHTANGANLRHTGLVEFSLDLAGVSFTHQFIVSPDITWDCIIGVDFLNKFKCSLDFGRRLLHTASVKVPFLSRIPRPAKLPVFTVAFNAKELIPAHLDQSCAKKLGDLVEEFKDIFDWDGRSTGKMNVTEHCIDTEDARPIRAPPRRLPIFYQNELDTLISDMLNRNIIRPSHSPWSSPIVLVRKKDGLIRLCIGYRKLNSVTKKDSFPLPRIDATLDNLASNIIFSTLDLASGYWQV</sequence>
<feature type="region of interest" description="Disordered" evidence="1">
    <location>
        <begin position="1"/>
        <end position="62"/>
    </location>
</feature>
<dbReference type="InterPro" id="IPR021109">
    <property type="entry name" value="Peptidase_aspartic_dom_sf"/>
</dbReference>
<dbReference type="Pfam" id="PF08284">
    <property type="entry name" value="RVP_2"/>
    <property type="match status" value="1"/>
</dbReference>
<dbReference type="SUPFAM" id="SSF56672">
    <property type="entry name" value="DNA/RNA polymerases"/>
    <property type="match status" value="1"/>
</dbReference>
<dbReference type="Gene3D" id="2.40.70.10">
    <property type="entry name" value="Acid Proteases"/>
    <property type="match status" value="1"/>
</dbReference>
<organism evidence="2">
    <name type="scientific">Schistocephalus solidus</name>
    <name type="common">Tapeworm</name>
    <dbReference type="NCBI Taxonomy" id="70667"/>
    <lineage>
        <taxon>Eukaryota</taxon>
        <taxon>Metazoa</taxon>
        <taxon>Spiralia</taxon>
        <taxon>Lophotrochozoa</taxon>
        <taxon>Platyhelminthes</taxon>
        <taxon>Cestoda</taxon>
        <taxon>Eucestoda</taxon>
        <taxon>Diphyllobothriidea</taxon>
        <taxon>Diphyllobothriidae</taxon>
        <taxon>Schistocephalus</taxon>
    </lineage>
</organism>
<name>A0A183T1Z3_SCHSO</name>
<feature type="compositionally biased region" description="Polar residues" evidence="1">
    <location>
        <begin position="1"/>
        <end position="10"/>
    </location>
</feature>
<dbReference type="CDD" id="cd01647">
    <property type="entry name" value="RT_LTR"/>
    <property type="match status" value="1"/>
</dbReference>